<comment type="caution">
    <text evidence="1">The sequence shown here is derived from an EMBL/GenBank/DDBJ whole genome shotgun (WGS) entry which is preliminary data.</text>
</comment>
<dbReference type="Proteomes" id="UP000037891">
    <property type="component" value="Unassembled WGS sequence"/>
</dbReference>
<name>A0A0N0GE12_PSESX</name>
<evidence type="ECO:0000313" key="1">
    <source>
        <dbReference type="EMBL" id="KPC27719.1"/>
    </source>
</evidence>
<evidence type="ECO:0000313" key="2">
    <source>
        <dbReference type="Proteomes" id="UP000037891"/>
    </source>
</evidence>
<protein>
    <submittedName>
        <fullName evidence="1">Uncharacterized protein</fullName>
    </submittedName>
</protein>
<gene>
    <name evidence="1" type="ORF">ABJ99_0216</name>
</gene>
<reference evidence="1 2" key="1">
    <citation type="submission" date="2015-07" db="EMBL/GenBank/DDBJ databases">
        <authorList>
            <person name="Noorani M."/>
        </authorList>
    </citation>
    <scope>NUCLEOTIDE SEQUENCE [LARGE SCALE GENOMIC DNA]</scope>
    <source>
        <strain evidence="1 2">0788_9</strain>
    </source>
</reference>
<sequence length="44" mass="4785">MNQSVLISIALAIRQSLDATQKSMLLGIFLSGRGMLGADQHLRE</sequence>
<dbReference type="PATRIC" id="fig|81035.3.peg.259"/>
<accession>A0A0N0GE12</accession>
<dbReference type="EMBL" id="LGLN01000067">
    <property type="protein sequence ID" value="KPC27719.1"/>
    <property type="molecule type" value="Genomic_DNA"/>
</dbReference>
<proteinExistence type="predicted"/>
<organism evidence="1 2">
    <name type="scientific">Pseudomonas syringae pv. cilantro</name>
    <dbReference type="NCBI Taxonomy" id="81035"/>
    <lineage>
        <taxon>Bacteria</taxon>
        <taxon>Pseudomonadati</taxon>
        <taxon>Pseudomonadota</taxon>
        <taxon>Gammaproteobacteria</taxon>
        <taxon>Pseudomonadales</taxon>
        <taxon>Pseudomonadaceae</taxon>
        <taxon>Pseudomonas</taxon>
        <taxon>Pseudomonas syringae</taxon>
    </lineage>
</organism>
<reference evidence="1 2" key="2">
    <citation type="submission" date="2015-10" db="EMBL/GenBank/DDBJ databases">
        <title>Comparative genomics and high-throughput reverse genetic screens identify a new phytobacterial MAMP and an Arabidopsis receptor required for immune elicitation.</title>
        <authorList>
            <person name="Mott G.A."/>
            <person name="Thakur S."/>
            <person name="Wang P.W."/>
            <person name="Desveaux D."/>
            <person name="Guttman D.S."/>
        </authorList>
    </citation>
    <scope>NUCLEOTIDE SEQUENCE [LARGE SCALE GENOMIC DNA]</scope>
    <source>
        <strain evidence="1 2">0788_9</strain>
    </source>
</reference>
<dbReference type="AlphaFoldDB" id="A0A0N0GE12"/>